<feature type="signal peptide" evidence="2">
    <location>
        <begin position="1"/>
        <end position="19"/>
    </location>
</feature>
<evidence type="ECO:0000313" key="4">
    <source>
        <dbReference type="EMBL" id="WCZ32252.1"/>
    </source>
</evidence>
<gene>
    <name evidence="4" type="ORF">CMASS_04005</name>
</gene>
<dbReference type="SUPFAM" id="SSF53850">
    <property type="entry name" value="Periplasmic binding protein-like II"/>
    <property type="match status" value="1"/>
</dbReference>
<evidence type="ECO:0000313" key="5">
    <source>
        <dbReference type="Proteomes" id="UP001220064"/>
    </source>
</evidence>
<dbReference type="RefSeq" id="WP_022862550.1">
    <property type="nucleotide sequence ID" value="NZ_ATVG01000002.1"/>
</dbReference>
<evidence type="ECO:0000256" key="1">
    <source>
        <dbReference type="SAM" id="MobiDB-lite"/>
    </source>
</evidence>
<dbReference type="EMBL" id="CP063189">
    <property type="protein sequence ID" value="WCZ32252.1"/>
    <property type="molecule type" value="Genomic_DNA"/>
</dbReference>
<reference evidence="4 5" key="1">
    <citation type="submission" date="2020-10" db="EMBL/GenBank/DDBJ databases">
        <title>Complete genome sequence of Corynebacterium massiliense DSM 45435, type strain of Corynebacterium massiliense.</title>
        <authorList>
            <person name="Busche T."/>
            <person name="Kalinowski J."/>
            <person name="Ruckert C."/>
        </authorList>
    </citation>
    <scope>NUCLEOTIDE SEQUENCE [LARGE SCALE GENOMIC DNA]</scope>
    <source>
        <strain evidence="4 5">DSM 45435</strain>
    </source>
</reference>
<sequence>MRAPIRVAAVGAVGIVTLAACVANPGPPPVVEHSDETPSSSAAATTTTTTEPPVDDADAGRSTVAIGVDPLSSGLNPHLRANNSELVNGIADVVLPSAFHGGQMDTDVLDSAAEVPAPDGVAQRVRYVISDAAQWSDGTPITGADFEYLWRSMVDTPDAVGASGYRAIKDIRTSKGGRIVTVDFDHYVADWRILFTHLLPSHLVKDEDFSTVLAQGIPASAGAFLVDSVDRGRGVITLNRNDRFWGKDPAKVDVVQLRFIRSSAQAVDMVRSGQIEAADLTPGETTVESLELIPDIDTHVVQRPRQLRLHMGEQLGDVEERRDLASLVDTEQLARLATGRSNHLEPARGGKAVIGERDLKALRERAEKRPVRIAADPSDAVANAAAHTLADVLAQHGIPATVEEERLSTITSRLNPAGAVDAYFSWDDTFATSFSVGDDLTCALDQDADSAPCPAETPEYLWDVLAGAVGANEAAQQVNRFDEAAALRVPILNETRLRVGDLDVRGVAGWEGADK</sequence>
<feature type="compositionally biased region" description="Low complexity" evidence="1">
    <location>
        <begin position="37"/>
        <end position="52"/>
    </location>
</feature>
<dbReference type="Gene3D" id="3.40.190.10">
    <property type="entry name" value="Periplasmic binding protein-like II"/>
    <property type="match status" value="1"/>
</dbReference>
<dbReference type="PANTHER" id="PTHR30290">
    <property type="entry name" value="PERIPLASMIC BINDING COMPONENT OF ABC TRANSPORTER"/>
    <property type="match status" value="1"/>
</dbReference>
<keyword evidence="2" id="KW-0732">Signal</keyword>
<evidence type="ECO:0000256" key="2">
    <source>
        <dbReference type="SAM" id="SignalP"/>
    </source>
</evidence>
<dbReference type="CDD" id="cd08501">
    <property type="entry name" value="PBP2_Lpqw"/>
    <property type="match status" value="1"/>
</dbReference>
<feature type="region of interest" description="Disordered" evidence="1">
    <location>
        <begin position="29"/>
        <end position="60"/>
    </location>
</feature>
<dbReference type="InterPro" id="IPR000914">
    <property type="entry name" value="SBP_5_dom"/>
</dbReference>
<organism evidence="4 5">
    <name type="scientific">Corynebacterium massiliense DSM 45435</name>
    <dbReference type="NCBI Taxonomy" id="1121364"/>
    <lineage>
        <taxon>Bacteria</taxon>
        <taxon>Bacillati</taxon>
        <taxon>Actinomycetota</taxon>
        <taxon>Actinomycetes</taxon>
        <taxon>Mycobacteriales</taxon>
        <taxon>Corynebacteriaceae</taxon>
        <taxon>Corynebacterium</taxon>
    </lineage>
</organism>
<keyword evidence="5" id="KW-1185">Reference proteome</keyword>
<name>A0ABY7U9U0_9CORY</name>
<evidence type="ECO:0000259" key="3">
    <source>
        <dbReference type="Pfam" id="PF00496"/>
    </source>
</evidence>
<accession>A0ABY7U9U0</accession>
<protein>
    <submittedName>
        <fullName evidence="4">Monoacyl phosphatidylinositol tetramannoside-binding protein LpqW</fullName>
    </submittedName>
</protein>
<feature type="domain" description="Solute-binding protein family 5" evidence="3">
    <location>
        <begin position="126"/>
        <end position="338"/>
    </location>
</feature>
<dbReference type="InterPro" id="IPR039424">
    <property type="entry name" value="SBP_5"/>
</dbReference>
<dbReference type="Proteomes" id="UP001220064">
    <property type="component" value="Chromosome"/>
</dbReference>
<proteinExistence type="predicted"/>
<dbReference type="PANTHER" id="PTHR30290:SF65">
    <property type="entry name" value="MONOACYL PHOSPHATIDYLINOSITOL TETRAMANNOSIDE-BINDING PROTEIN LPQW-RELATED"/>
    <property type="match status" value="1"/>
</dbReference>
<dbReference type="Pfam" id="PF00496">
    <property type="entry name" value="SBP_bac_5"/>
    <property type="match status" value="1"/>
</dbReference>
<dbReference type="PROSITE" id="PS51257">
    <property type="entry name" value="PROKAR_LIPOPROTEIN"/>
    <property type="match status" value="1"/>
</dbReference>
<feature type="chain" id="PRO_5045583778" evidence="2">
    <location>
        <begin position="20"/>
        <end position="515"/>
    </location>
</feature>
<dbReference type="Gene3D" id="3.90.76.10">
    <property type="entry name" value="Dipeptide-binding Protein, Domain 1"/>
    <property type="match status" value="1"/>
</dbReference>